<organism evidence="2 3">
    <name type="scientific">Alteribacillus iranensis</name>
    <dbReference type="NCBI Taxonomy" id="930128"/>
    <lineage>
        <taxon>Bacteria</taxon>
        <taxon>Bacillati</taxon>
        <taxon>Bacillota</taxon>
        <taxon>Bacilli</taxon>
        <taxon>Bacillales</taxon>
        <taxon>Bacillaceae</taxon>
        <taxon>Alteribacillus</taxon>
    </lineage>
</organism>
<accession>A0A1I2EHS0</accession>
<dbReference type="STRING" id="930128.SAMN05192532_10629"/>
<protein>
    <submittedName>
        <fullName evidence="2">Uncharacterized protein</fullName>
    </submittedName>
</protein>
<dbReference type="RefSeq" id="WP_091662622.1">
    <property type="nucleotide sequence ID" value="NZ_FONT01000006.1"/>
</dbReference>
<feature type="compositionally biased region" description="Basic and acidic residues" evidence="1">
    <location>
        <begin position="115"/>
        <end position="126"/>
    </location>
</feature>
<name>A0A1I2EHS0_9BACI</name>
<reference evidence="2 3" key="1">
    <citation type="submission" date="2016-10" db="EMBL/GenBank/DDBJ databases">
        <authorList>
            <person name="de Groot N.N."/>
        </authorList>
    </citation>
    <scope>NUCLEOTIDE SEQUENCE [LARGE SCALE GENOMIC DNA]</scope>
    <source>
        <strain evidence="2 3">DSM 23995</strain>
    </source>
</reference>
<evidence type="ECO:0000313" key="3">
    <source>
        <dbReference type="Proteomes" id="UP000199516"/>
    </source>
</evidence>
<evidence type="ECO:0000313" key="2">
    <source>
        <dbReference type="EMBL" id="SFE92634.1"/>
    </source>
</evidence>
<feature type="compositionally biased region" description="Polar residues" evidence="1">
    <location>
        <begin position="94"/>
        <end position="111"/>
    </location>
</feature>
<proteinExistence type="predicted"/>
<dbReference type="OrthoDB" id="2888899at2"/>
<dbReference type="AlphaFoldDB" id="A0A1I2EHS0"/>
<dbReference type="EMBL" id="FONT01000006">
    <property type="protein sequence ID" value="SFE92634.1"/>
    <property type="molecule type" value="Genomic_DNA"/>
</dbReference>
<dbReference type="Proteomes" id="UP000199516">
    <property type="component" value="Unassembled WGS sequence"/>
</dbReference>
<feature type="region of interest" description="Disordered" evidence="1">
    <location>
        <begin position="94"/>
        <end position="126"/>
    </location>
</feature>
<keyword evidence="3" id="KW-1185">Reference proteome</keyword>
<gene>
    <name evidence="2" type="ORF">SAMN05192532_10629</name>
</gene>
<sequence length="147" mass="15923">MAGNDKPSTPSEKGTLRNYVIAGSLVGGSIGYLSSGESGKKIVQKISESKAAQEAGIQLRQTVQEIAIEQLTNGLRTSINGYMNGSLNKKLLSSQGISHTSENDPNTSAQGEDSMEYKEMKNKTDQMEDRLDRIEGMLSKLLENTHS</sequence>
<evidence type="ECO:0000256" key="1">
    <source>
        <dbReference type="SAM" id="MobiDB-lite"/>
    </source>
</evidence>